<proteinExistence type="predicted"/>
<keyword evidence="2" id="KW-1185">Reference proteome</keyword>
<dbReference type="EMBL" id="BQNB010015043">
    <property type="protein sequence ID" value="GJT35344.1"/>
    <property type="molecule type" value="Genomic_DNA"/>
</dbReference>
<accession>A0ABQ5D8U9</accession>
<protein>
    <submittedName>
        <fullName evidence="1">Uncharacterized protein</fullName>
    </submittedName>
</protein>
<dbReference type="Proteomes" id="UP001151760">
    <property type="component" value="Unassembled WGS sequence"/>
</dbReference>
<reference evidence="1" key="2">
    <citation type="submission" date="2022-01" db="EMBL/GenBank/DDBJ databases">
        <authorList>
            <person name="Yamashiro T."/>
            <person name="Shiraishi A."/>
            <person name="Satake H."/>
            <person name="Nakayama K."/>
        </authorList>
    </citation>
    <scope>NUCLEOTIDE SEQUENCE</scope>
</reference>
<evidence type="ECO:0000313" key="2">
    <source>
        <dbReference type="Proteomes" id="UP001151760"/>
    </source>
</evidence>
<evidence type="ECO:0000313" key="1">
    <source>
        <dbReference type="EMBL" id="GJT35344.1"/>
    </source>
</evidence>
<sequence length="127" mass="14578">MEERGLKETFQPTSLVVVAARFPVINDVDMRLSMSGYDDDLFCSIDMRLQLASAKMNNGKLEAECIVEQPQQEYGFRLFKTSHSVRCSRLWKFDGSTAFFFENKHGGVSFFLEFCSLSVRDNNILEL</sequence>
<comment type="caution">
    <text evidence="1">The sequence shown here is derived from an EMBL/GenBank/DDBJ whole genome shotgun (WGS) entry which is preliminary data.</text>
</comment>
<reference evidence="1" key="1">
    <citation type="journal article" date="2022" name="Int. J. Mol. Sci.">
        <title>Draft Genome of Tanacetum Coccineum: Genomic Comparison of Closely Related Tanacetum-Family Plants.</title>
        <authorList>
            <person name="Yamashiro T."/>
            <person name="Shiraishi A."/>
            <person name="Nakayama K."/>
            <person name="Satake H."/>
        </authorList>
    </citation>
    <scope>NUCLEOTIDE SEQUENCE</scope>
</reference>
<name>A0ABQ5D8U9_9ASTR</name>
<organism evidence="1 2">
    <name type="scientific">Tanacetum coccineum</name>
    <dbReference type="NCBI Taxonomy" id="301880"/>
    <lineage>
        <taxon>Eukaryota</taxon>
        <taxon>Viridiplantae</taxon>
        <taxon>Streptophyta</taxon>
        <taxon>Embryophyta</taxon>
        <taxon>Tracheophyta</taxon>
        <taxon>Spermatophyta</taxon>
        <taxon>Magnoliopsida</taxon>
        <taxon>eudicotyledons</taxon>
        <taxon>Gunneridae</taxon>
        <taxon>Pentapetalae</taxon>
        <taxon>asterids</taxon>
        <taxon>campanulids</taxon>
        <taxon>Asterales</taxon>
        <taxon>Asteraceae</taxon>
        <taxon>Asteroideae</taxon>
        <taxon>Anthemideae</taxon>
        <taxon>Anthemidinae</taxon>
        <taxon>Tanacetum</taxon>
    </lineage>
</organism>
<gene>
    <name evidence="1" type="ORF">Tco_0925763</name>
</gene>